<sequence length="60" mass="6664">MLRDFRIPVQEVYLGRRGSLPRTTSGKVRRLDLPRRTASAPSAAASTRQGVLLRTVDISL</sequence>
<proteinExistence type="predicted"/>
<keyword evidence="2" id="KW-1185">Reference proteome</keyword>
<evidence type="ECO:0000313" key="2">
    <source>
        <dbReference type="Proteomes" id="UP000242427"/>
    </source>
</evidence>
<organism evidence="1 2">
    <name type="scientific">Streptosporangium nondiastaticum</name>
    <dbReference type="NCBI Taxonomy" id="35764"/>
    <lineage>
        <taxon>Bacteria</taxon>
        <taxon>Bacillati</taxon>
        <taxon>Actinomycetota</taxon>
        <taxon>Actinomycetes</taxon>
        <taxon>Streptosporangiales</taxon>
        <taxon>Streptosporangiaceae</taxon>
        <taxon>Streptosporangium</taxon>
    </lineage>
</organism>
<accession>A0A9X7JU39</accession>
<gene>
    <name evidence="1" type="ORF">B7P34_05610</name>
</gene>
<dbReference type="Gene3D" id="3.30.300.30">
    <property type="match status" value="1"/>
</dbReference>
<protein>
    <submittedName>
        <fullName evidence="1">Uncharacterized protein</fullName>
    </submittedName>
</protein>
<dbReference type="InterPro" id="IPR045851">
    <property type="entry name" value="AMP-bd_C_sf"/>
</dbReference>
<dbReference type="AlphaFoldDB" id="A0A9X7JU39"/>
<reference evidence="1 2" key="1">
    <citation type="submission" date="2018-03" db="EMBL/GenBank/DDBJ databases">
        <title>Chitinolytic properties of Streptosporangium nondiastaticum TBG75A20.</title>
        <authorList>
            <person name="Gayathri V."/>
            <person name="Shiburaj S."/>
        </authorList>
    </citation>
    <scope>NUCLEOTIDE SEQUENCE [LARGE SCALE GENOMIC DNA]</scope>
    <source>
        <strain evidence="1 2">TBG75A20</strain>
    </source>
</reference>
<comment type="caution">
    <text evidence="1">The sequence shown here is derived from an EMBL/GenBank/DDBJ whole genome shotgun (WGS) entry which is preliminary data.</text>
</comment>
<name>A0A9X7JU39_9ACTN</name>
<evidence type="ECO:0000313" key="1">
    <source>
        <dbReference type="EMBL" id="PSJ29731.1"/>
    </source>
</evidence>
<dbReference type="EMBL" id="PXWG01000007">
    <property type="protein sequence ID" value="PSJ29731.1"/>
    <property type="molecule type" value="Genomic_DNA"/>
</dbReference>
<dbReference type="Proteomes" id="UP000242427">
    <property type="component" value="Unassembled WGS sequence"/>
</dbReference>